<dbReference type="AlphaFoldDB" id="A0A1H3Q2U6"/>
<accession>A0A1H3Q2U6</accession>
<evidence type="ECO:0000313" key="3">
    <source>
        <dbReference type="Proteomes" id="UP000199529"/>
    </source>
</evidence>
<protein>
    <submittedName>
        <fullName evidence="2">Histidine ammonia-lyase</fullName>
    </submittedName>
</protein>
<dbReference type="Gene3D" id="1.10.275.10">
    <property type="entry name" value="Fumarase/aspartase (N-terminal domain)"/>
    <property type="match status" value="1"/>
</dbReference>
<dbReference type="GO" id="GO:0016841">
    <property type="term" value="F:ammonia-lyase activity"/>
    <property type="evidence" value="ECO:0007669"/>
    <property type="project" value="UniProtKB-ARBA"/>
</dbReference>
<dbReference type="EMBL" id="FNOK01000045">
    <property type="protein sequence ID" value="SDZ07069.1"/>
    <property type="molecule type" value="Genomic_DNA"/>
</dbReference>
<dbReference type="InterPro" id="IPR024083">
    <property type="entry name" value="Fumarase/histidase_N"/>
</dbReference>
<evidence type="ECO:0000313" key="2">
    <source>
        <dbReference type="EMBL" id="SDZ07069.1"/>
    </source>
</evidence>
<dbReference type="SUPFAM" id="SSF48557">
    <property type="entry name" value="L-aspartase-like"/>
    <property type="match status" value="1"/>
</dbReference>
<keyword evidence="1 2" id="KW-0456">Lyase</keyword>
<keyword evidence="3" id="KW-1185">Reference proteome</keyword>
<reference evidence="3" key="1">
    <citation type="submission" date="2016-10" db="EMBL/GenBank/DDBJ databases">
        <authorList>
            <person name="Varghese N."/>
            <person name="Submissions S."/>
        </authorList>
    </citation>
    <scope>NUCLEOTIDE SEQUENCE [LARGE SCALE GENOMIC DNA]</scope>
    <source>
        <strain evidence="3">CGMCC 4.3530</strain>
    </source>
</reference>
<sequence>MVTLLDGSSLTVDELLRLGVQEHPEITIDAQARARVADSAVLVNQVVRRRAVYGRTTGVGANRDTTISGNITHDLRLLRSHATSSGEVLDPVTTRMAMIVRLNQLLHGGSGMHPGILDALAIAIRENRIPVVHAAGAIGTGDLSAMAEIALGLAGETTLRDGSRRPLWRPTPGDSLPIISTNAVTIASTCQVLGQLRRWITHHTVAAGLSFIAVRASAEPLQPSVQEARPHPGQVRAAAELRTLLSGIEFRAARVQDSYGFRAYPQVAGALLDSLDGLERVLVTEANAAAENPLIDLAAHDVFHNGNFHGISVALAVDHVKLALSSLAQLSVARVTDLSSPEMTGLPAFLADGTPGSSGMMLLEYNQAAAQAALRQSAQPATLGSVVISRGTENHSSFSTQAARQLHQCLESATDVLACELLAAIRALDLRNERLPGTGHLSAYLRRIGRELNHDLADRSLTTDLATVRHFLTADQ</sequence>
<dbReference type="STRING" id="418495.SAMN05216215_104513"/>
<dbReference type="Proteomes" id="UP000199529">
    <property type="component" value="Unassembled WGS sequence"/>
</dbReference>
<dbReference type="Gene3D" id="1.20.200.10">
    <property type="entry name" value="Fumarase/aspartase (Central domain)"/>
    <property type="match status" value="1"/>
</dbReference>
<organism evidence="2 3">
    <name type="scientific">Saccharopolyspora shandongensis</name>
    <dbReference type="NCBI Taxonomy" id="418495"/>
    <lineage>
        <taxon>Bacteria</taxon>
        <taxon>Bacillati</taxon>
        <taxon>Actinomycetota</taxon>
        <taxon>Actinomycetes</taxon>
        <taxon>Pseudonocardiales</taxon>
        <taxon>Pseudonocardiaceae</taxon>
        <taxon>Saccharopolyspora</taxon>
    </lineage>
</organism>
<dbReference type="InterPro" id="IPR001106">
    <property type="entry name" value="Aromatic_Lyase"/>
</dbReference>
<dbReference type="CDD" id="cd00332">
    <property type="entry name" value="PAL-HAL"/>
    <property type="match status" value="1"/>
</dbReference>
<dbReference type="InterPro" id="IPR008948">
    <property type="entry name" value="L-Aspartase-like"/>
</dbReference>
<proteinExistence type="predicted"/>
<gene>
    <name evidence="2" type="ORF">SAMN05216215_104513</name>
</gene>
<dbReference type="Pfam" id="PF00221">
    <property type="entry name" value="Lyase_aromatic"/>
    <property type="match status" value="1"/>
</dbReference>
<name>A0A1H3Q2U6_9PSEU</name>
<evidence type="ECO:0000256" key="1">
    <source>
        <dbReference type="ARBA" id="ARBA00023239"/>
    </source>
</evidence>
<dbReference type="RefSeq" id="WP_093273883.1">
    <property type="nucleotide sequence ID" value="NZ_FNOK01000045.1"/>
</dbReference>
<dbReference type="OrthoDB" id="3278073at2"/>
<dbReference type="PANTHER" id="PTHR10362">
    <property type="entry name" value="HISTIDINE AMMONIA-LYASE"/>
    <property type="match status" value="1"/>
</dbReference>